<comment type="caution">
    <text evidence="1">The sequence shown here is derived from an EMBL/GenBank/DDBJ whole genome shotgun (WGS) entry which is preliminary data.</text>
</comment>
<evidence type="ECO:0000313" key="1">
    <source>
        <dbReference type="EMBL" id="CAG8720061.1"/>
    </source>
</evidence>
<protein>
    <submittedName>
        <fullName evidence="1">29838_t:CDS:1</fullName>
    </submittedName>
</protein>
<name>A0ABN7V215_GIGMA</name>
<dbReference type="Proteomes" id="UP000789901">
    <property type="component" value="Unassembled WGS sequence"/>
</dbReference>
<dbReference type="SUPFAM" id="SSF47095">
    <property type="entry name" value="HMG-box"/>
    <property type="match status" value="1"/>
</dbReference>
<gene>
    <name evidence="1" type="ORF">GMARGA_LOCUS13440</name>
</gene>
<accession>A0ABN7V215</accession>
<sequence>MSSQVIMPHYSILSSVNGIDLLFTRCYSSKFYVSYRNNRVILTIPTERDIFNYGKKAPQTCFILFRNVIQESVTSLNLRIERQDLSKHCSNFWKQLKVADMQLIDEFKRVARLAAQNLYSEIRIVNVNINYSVAAPVRRPIVIDTKNDDEGLQDLLRDLFVEVLPTPYFHD</sequence>
<dbReference type="InterPro" id="IPR036910">
    <property type="entry name" value="HMG_box_dom_sf"/>
</dbReference>
<dbReference type="EMBL" id="CAJVQB010008536">
    <property type="protein sequence ID" value="CAG8720061.1"/>
    <property type="molecule type" value="Genomic_DNA"/>
</dbReference>
<reference evidence="1 2" key="1">
    <citation type="submission" date="2021-06" db="EMBL/GenBank/DDBJ databases">
        <authorList>
            <person name="Kallberg Y."/>
            <person name="Tangrot J."/>
            <person name="Rosling A."/>
        </authorList>
    </citation>
    <scope>NUCLEOTIDE SEQUENCE [LARGE SCALE GENOMIC DNA]</scope>
    <source>
        <strain evidence="1 2">120-4 pot B 10/14</strain>
    </source>
</reference>
<proteinExistence type="predicted"/>
<keyword evidence="2" id="KW-1185">Reference proteome</keyword>
<evidence type="ECO:0000313" key="2">
    <source>
        <dbReference type="Proteomes" id="UP000789901"/>
    </source>
</evidence>
<dbReference type="Gene3D" id="1.10.30.10">
    <property type="entry name" value="High mobility group box domain"/>
    <property type="match status" value="1"/>
</dbReference>
<organism evidence="1 2">
    <name type="scientific">Gigaspora margarita</name>
    <dbReference type="NCBI Taxonomy" id="4874"/>
    <lineage>
        <taxon>Eukaryota</taxon>
        <taxon>Fungi</taxon>
        <taxon>Fungi incertae sedis</taxon>
        <taxon>Mucoromycota</taxon>
        <taxon>Glomeromycotina</taxon>
        <taxon>Glomeromycetes</taxon>
        <taxon>Diversisporales</taxon>
        <taxon>Gigasporaceae</taxon>
        <taxon>Gigaspora</taxon>
    </lineage>
</organism>